<dbReference type="PANTHER" id="PTHR35569">
    <property type="entry name" value="CYANAMIDE HYDRATASE DDI2-RELATED"/>
    <property type="match status" value="1"/>
</dbReference>
<keyword evidence="3" id="KW-1185">Reference proteome</keyword>
<sequence length="197" mass="21922">MLLKLSWMAQLLAAFYACPSLGFHHEVPRSVNQKPTRSIANVTVIDTPLVRAAQDMARRYSEDHLFNHVMRTWLFGALVISHNTTLQQTVDLEVHAIGSLLHDLGLVLNASFISPNLRFEVDGAFAATNFVEDQVTHTHDGVDWDANRLQLLWDSIAISSEFAIALYKQATVAAQAFGDAFVPGYSAVGHRIVDFFK</sequence>
<dbReference type="OrthoDB" id="2378324at2759"/>
<feature type="signal peptide" evidence="1">
    <location>
        <begin position="1"/>
        <end position="22"/>
    </location>
</feature>
<organism evidence="2 3">
    <name type="scientific">Melanomma pulvis-pyrius CBS 109.77</name>
    <dbReference type="NCBI Taxonomy" id="1314802"/>
    <lineage>
        <taxon>Eukaryota</taxon>
        <taxon>Fungi</taxon>
        <taxon>Dikarya</taxon>
        <taxon>Ascomycota</taxon>
        <taxon>Pezizomycotina</taxon>
        <taxon>Dothideomycetes</taxon>
        <taxon>Pleosporomycetidae</taxon>
        <taxon>Pleosporales</taxon>
        <taxon>Melanommataceae</taxon>
        <taxon>Melanomma</taxon>
    </lineage>
</organism>
<dbReference type="PROSITE" id="PS51257">
    <property type="entry name" value="PROKAR_LIPOPROTEIN"/>
    <property type="match status" value="1"/>
</dbReference>
<dbReference type="PANTHER" id="PTHR35569:SF1">
    <property type="entry name" value="CYANAMIDE HYDRATASE DDI2-RELATED"/>
    <property type="match status" value="1"/>
</dbReference>
<name>A0A6A6WQK0_9PLEO</name>
<evidence type="ECO:0000313" key="2">
    <source>
        <dbReference type="EMBL" id="KAF2786107.1"/>
    </source>
</evidence>
<gene>
    <name evidence="2" type="ORF">K505DRAFT_400077</name>
</gene>
<evidence type="ECO:0008006" key="4">
    <source>
        <dbReference type="Google" id="ProtNLM"/>
    </source>
</evidence>
<dbReference type="Proteomes" id="UP000799757">
    <property type="component" value="Unassembled WGS sequence"/>
</dbReference>
<accession>A0A6A6WQK0</accession>
<proteinExistence type="predicted"/>
<feature type="chain" id="PRO_5025505755" description="HD domain-containing protein" evidence="1">
    <location>
        <begin position="23"/>
        <end position="197"/>
    </location>
</feature>
<keyword evidence="1" id="KW-0732">Signal</keyword>
<dbReference type="AlphaFoldDB" id="A0A6A6WQK0"/>
<reference evidence="2" key="1">
    <citation type="journal article" date="2020" name="Stud. Mycol.">
        <title>101 Dothideomycetes genomes: a test case for predicting lifestyles and emergence of pathogens.</title>
        <authorList>
            <person name="Haridas S."/>
            <person name="Albert R."/>
            <person name="Binder M."/>
            <person name="Bloem J."/>
            <person name="Labutti K."/>
            <person name="Salamov A."/>
            <person name="Andreopoulos B."/>
            <person name="Baker S."/>
            <person name="Barry K."/>
            <person name="Bills G."/>
            <person name="Bluhm B."/>
            <person name="Cannon C."/>
            <person name="Castanera R."/>
            <person name="Culley D."/>
            <person name="Daum C."/>
            <person name="Ezra D."/>
            <person name="Gonzalez J."/>
            <person name="Henrissat B."/>
            <person name="Kuo A."/>
            <person name="Liang C."/>
            <person name="Lipzen A."/>
            <person name="Lutzoni F."/>
            <person name="Magnuson J."/>
            <person name="Mondo S."/>
            <person name="Nolan M."/>
            <person name="Ohm R."/>
            <person name="Pangilinan J."/>
            <person name="Park H.-J."/>
            <person name="Ramirez L."/>
            <person name="Alfaro M."/>
            <person name="Sun H."/>
            <person name="Tritt A."/>
            <person name="Yoshinaga Y."/>
            <person name="Zwiers L.-H."/>
            <person name="Turgeon B."/>
            <person name="Goodwin S."/>
            <person name="Spatafora J."/>
            <person name="Crous P."/>
            <person name="Grigoriev I."/>
        </authorList>
    </citation>
    <scope>NUCLEOTIDE SEQUENCE</scope>
    <source>
        <strain evidence="2">CBS 109.77</strain>
    </source>
</reference>
<dbReference type="EMBL" id="MU002548">
    <property type="protein sequence ID" value="KAF2786107.1"/>
    <property type="molecule type" value="Genomic_DNA"/>
</dbReference>
<evidence type="ECO:0000313" key="3">
    <source>
        <dbReference type="Proteomes" id="UP000799757"/>
    </source>
</evidence>
<protein>
    <recommendedName>
        <fullName evidence="4">HD domain-containing protein</fullName>
    </recommendedName>
</protein>
<evidence type="ECO:0000256" key="1">
    <source>
        <dbReference type="SAM" id="SignalP"/>
    </source>
</evidence>